<feature type="compositionally biased region" description="Polar residues" evidence="2">
    <location>
        <begin position="130"/>
        <end position="143"/>
    </location>
</feature>
<feature type="coiled-coil region" evidence="1">
    <location>
        <begin position="3"/>
        <end position="37"/>
    </location>
</feature>
<comment type="caution">
    <text evidence="3">The sequence shown here is derived from an EMBL/GenBank/DDBJ whole genome shotgun (WGS) entry which is preliminary data.</text>
</comment>
<feature type="compositionally biased region" description="Basic and acidic residues" evidence="2">
    <location>
        <begin position="144"/>
        <end position="158"/>
    </location>
</feature>
<reference evidence="3 4" key="1">
    <citation type="journal article" date="2012" name="BMC Genomics">
        <title>Comparative genomic analysis and phylogenetic position of Theileria equi.</title>
        <authorList>
            <person name="Kappmeyer L.S."/>
            <person name="Thiagarajan M."/>
            <person name="Herndon D.R."/>
            <person name="Ramsay J.D."/>
            <person name="Caler E."/>
            <person name="Djikeng A."/>
            <person name="Gillespie J.J."/>
            <person name="Lau A.O."/>
            <person name="Roalson E.H."/>
            <person name="Silva J.C."/>
            <person name="Silva M.G."/>
            <person name="Suarez C.E."/>
            <person name="Ueti M.W."/>
            <person name="Nene V.M."/>
            <person name="Mealey R.H."/>
            <person name="Knowles D.P."/>
            <person name="Brayton K.A."/>
        </authorList>
    </citation>
    <scope>NUCLEOTIDE SEQUENCE [LARGE SCALE GENOMIC DNA]</scope>
    <source>
        <strain evidence="3 4">WA</strain>
    </source>
</reference>
<accession>L1LAN1</accession>
<name>L1LAN1_THEEQ</name>
<dbReference type="Proteomes" id="UP000031512">
    <property type="component" value="Unassembled WGS sequence"/>
</dbReference>
<sequence length="353" mass="39441">MDNDEIYKSINKMSTKLAKIENEIKLKTLKLSKINRENMDKVNGIKSKLDDEISTKDLQIRTLIKQLDELHTALAISHQRELEMASKIPGSETRAHLSRLSSTSNYGSLVVRRGVGDYLTEFGKTAHIPSNSMESLNSESCTVKSDKSKSQHGTDKEYPCRRGMCTEEYRDERADSEYMSSKNSTIGRLGAGRTRLAEDMGLSQYSGSVRVIRNYPIKPKNSIETKAWPKFLPRASTSLEVNARQVARTQAQVCFLPLSTTPQADLPQQRCPNSRNMRIPSGVPQLVTPTVDSFGNVSNANAGRVAPEVPRNHEAEKRISGLERELIETKIALATSETMKDLEISNLVRAKDQ</sequence>
<evidence type="ECO:0000313" key="3">
    <source>
        <dbReference type="EMBL" id="EKX72335.1"/>
    </source>
</evidence>
<evidence type="ECO:0000256" key="1">
    <source>
        <dbReference type="SAM" id="Coils"/>
    </source>
</evidence>
<gene>
    <name evidence="3" type="ORF">BEWA_048020</name>
</gene>
<dbReference type="eggNOG" id="ENOG502QXJK">
    <property type="taxonomic scope" value="Eukaryota"/>
</dbReference>
<keyword evidence="4" id="KW-1185">Reference proteome</keyword>
<dbReference type="GeneID" id="15805210"/>
<feature type="region of interest" description="Disordered" evidence="2">
    <location>
        <begin position="130"/>
        <end position="158"/>
    </location>
</feature>
<dbReference type="EMBL" id="ACOU01000007">
    <property type="protein sequence ID" value="EKX72335.1"/>
    <property type="molecule type" value="Genomic_DNA"/>
</dbReference>
<proteinExistence type="predicted"/>
<evidence type="ECO:0000256" key="2">
    <source>
        <dbReference type="SAM" id="MobiDB-lite"/>
    </source>
</evidence>
<dbReference type="AlphaFoldDB" id="L1LAN1"/>
<dbReference type="VEuPathDB" id="PiroplasmaDB:BEWA_048020"/>
<keyword evidence="1" id="KW-0175">Coiled coil</keyword>
<protein>
    <submittedName>
        <fullName evidence="3">Uncharacterized protein</fullName>
    </submittedName>
</protein>
<dbReference type="KEGG" id="beq:BEWA_048020"/>
<dbReference type="OrthoDB" id="365999at2759"/>
<evidence type="ECO:0000313" key="4">
    <source>
        <dbReference type="Proteomes" id="UP000031512"/>
    </source>
</evidence>
<dbReference type="RefSeq" id="XP_004831787.1">
    <property type="nucleotide sequence ID" value="XM_004831730.1"/>
</dbReference>
<organism evidence="3 4">
    <name type="scientific">Theileria equi strain WA</name>
    <dbReference type="NCBI Taxonomy" id="1537102"/>
    <lineage>
        <taxon>Eukaryota</taxon>
        <taxon>Sar</taxon>
        <taxon>Alveolata</taxon>
        <taxon>Apicomplexa</taxon>
        <taxon>Aconoidasida</taxon>
        <taxon>Piroplasmida</taxon>
        <taxon>Theileriidae</taxon>
        <taxon>Theileria</taxon>
    </lineage>
</organism>